<evidence type="ECO:0000313" key="2">
    <source>
        <dbReference type="EMBL" id="QEL20390.1"/>
    </source>
</evidence>
<dbReference type="Pfam" id="PF07977">
    <property type="entry name" value="FabA"/>
    <property type="match status" value="1"/>
</dbReference>
<reference evidence="3" key="1">
    <citation type="submission" date="2019-08" db="EMBL/GenBank/DDBJ databases">
        <title>Limnoglobus roseus gen. nov., sp. nov., a novel freshwater planctomycete with a giant genome from the family Gemmataceae.</title>
        <authorList>
            <person name="Kulichevskaya I.S."/>
            <person name="Naumoff D.G."/>
            <person name="Miroshnikov K."/>
            <person name="Ivanova A."/>
            <person name="Philippov D.A."/>
            <person name="Hakobyan A."/>
            <person name="Rijpstra I.C."/>
            <person name="Sinninghe Damste J.S."/>
            <person name="Liesack W."/>
            <person name="Dedysh S.N."/>
        </authorList>
    </citation>
    <scope>NUCLEOTIDE SEQUENCE [LARGE SCALE GENOMIC DNA]</scope>
    <source>
        <strain evidence="3">PX52</strain>
    </source>
</reference>
<dbReference type="InterPro" id="IPR029069">
    <property type="entry name" value="HotDog_dom_sf"/>
</dbReference>
<gene>
    <name evidence="2" type="ORF">PX52LOC_07483</name>
</gene>
<dbReference type="EMBL" id="CP042425">
    <property type="protein sequence ID" value="QEL20390.1"/>
    <property type="molecule type" value="Genomic_DNA"/>
</dbReference>
<name>A0A5C1AN32_9BACT</name>
<dbReference type="RefSeq" id="WP_168219424.1">
    <property type="nucleotide sequence ID" value="NZ_CP042425.1"/>
</dbReference>
<organism evidence="2 3">
    <name type="scientific">Limnoglobus roseus</name>
    <dbReference type="NCBI Taxonomy" id="2598579"/>
    <lineage>
        <taxon>Bacteria</taxon>
        <taxon>Pseudomonadati</taxon>
        <taxon>Planctomycetota</taxon>
        <taxon>Planctomycetia</taxon>
        <taxon>Gemmatales</taxon>
        <taxon>Gemmataceae</taxon>
        <taxon>Limnoglobus</taxon>
    </lineage>
</organism>
<sequence>MPVENPLVDLAALDFTRPLVDRDGVLALNPHRGAMVLLDGIVSIDGERKVIVGYKDVTADEFWASGHFPNFPVMPGVLMCEAAAQLTSFYMYQQKIVAADRLVGLGGIEETRFREPVRPGDRLILVGLGRRTAPRLTRFEVKGYVSRAGTFESVFETTIMGVTLGTLKDLIGA</sequence>
<dbReference type="InterPro" id="IPR013114">
    <property type="entry name" value="FabA_FabZ"/>
</dbReference>
<dbReference type="KEGG" id="lrs:PX52LOC_07483"/>
<evidence type="ECO:0000313" key="3">
    <source>
        <dbReference type="Proteomes" id="UP000324974"/>
    </source>
</evidence>
<dbReference type="CDD" id="cd01288">
    <property type="entry name" value="FabZ"/>
    <property type="match status" value="1"/>
</dbReference>
<accession>A0A5C1AN32</accession>
<evidence type="ECO:0000256" key="1">
    <source>
        <dbReference type="ARBA" id="ARBA00023239"/>
    </source>
</evidence>
<dbReference type="PANTHER" id="PTHR30272:SF1">
    <property type="entry name" value="3-HYDROXYACYL-[ACYL-CARRIER-PROTEIN] DEHYDRATASE"/>
    <property type="match status" value="1"/>
</dbReference>
<dbReference type="AlphaFoldDB" id="A0A5C1AN32"/>
<dbReference type="Proteomes" id="UP000324974">
    <property type="component" value="Chromosome"/>
</dbReference>
<proteinExistence type="predicted"/>
<dbReference type="PANTHER" id="PTHR30272">
    <property type="entry name" value="3-HYDROXYACYL-[ACYL-CARRIER-PROTEIN] DEHYDRATASE"/>
    <property type="match status" value="1"/>
</dbReference>
<keyword evidence="1" id="KW-0456">Lyase</keyword>
<dbReference type="SUPFAM" id="SSF54637">
    <property type="entry name" value="Thioesterase/thiol ester dehydrase-isomerase"/>
    <property type="match status" value="1"/>
</dbReference>
<protein>
    <submittedName>
        <fullName evidence="2">3-hydroxyacyl-[acyl-carrier-protein] dehydratase FabZ</fullName>
    </submittedName>
</protein>
<dbReference type="Gene3D" id="3.10.129.10">
    <property type="entry name" value="Hotdog Thioesterase"/>
    <property type="match status" value="1"/>
</dbReference>
<keyword evidence="3" id="KW-1185">Reference proteome</keyword>
<dbReference type="GO" id="GO:0016829">
    <property type="term" value="F:lyase activity"/>
    <property type="evidence" value="ECO:0007669"/>
    <property type="project" value="UniProtKB-KW"/>
</dbReference>